<accession>A0A0A9DS82</accession>
<reference evidence="1" key="1">
    <citation type="submission" date="2014-09" db="EMBL/GenBank/DDBJ databases">
        <authorList>
            <person name="Magalhaes I.L.F."/>
            <person name="Oliveira U."/>
            <person name="Santos F.R."/>
            <person name="Vidigal T.H.D.A."/>
            <person name="Brescovit A.D."/>
            <person name="Santos A.J."/>
        </authorList>
    </citation>
    <scope>NUCLEOTIDE SEQUENCE</scope>
    <source>
        <tissue evidence="1">Shoot tissue taken approximately 20 cm above the soil surface</tissue>
    </source>
</reference>
<protein>
    <submittedName>
        <fullName evidence="1">Uncharacterized protein</fullName>
    </submittedName>
</protein>
<proteinExistence type="predicted"/>
<name>A0A0A9DS82_ARUDO</name>
<organism evidence="1">
    <name type="scientific">Arundo donax</name>
    <name type="common">Giant reed</name>
    <name type="synonym">Donax arundinaceus</name>
    <dbReference type="NCBI Taxonomy" id="35708"/>
    <lineage>
        <taxon>Eukaryota</taxon>
        <taxon>Viridiplantae</taxon>
        <taxon>Streptophyta</taxon>
        <taxon>Embryophyta</taxon>
        <taxon>Tracheophyta</taxon>
        <taxon>Spermatophyta</taxon>
        <taxon>Magnoliopsida</taxon>
        <taxon>Liliopsida</taxon>
        <taxon>Poales</taxon>
        <taxon>Poaceae</taxon>
        <taxon>PACMAD clade</taxon>
        <taxon>Arundinoideae</taxon>
        <taxon>Arundineae</taxon>
        <taxon>Arundo</taxon>
    </lineage>
</organism>
<dbReference type="EMBL" id="GBRH01207259">
    <property type="protein sequence ID" value="JAD90636.1"/>
    <property type="molecule type" value="Transcribed_RNA"/>
</dbReference>
<evidence type="ECO:0000313" key="1">
    <source>
        <dbReference type="EMBL" id="JAD90636.1"/>
    </source>
</evidence>
<reference evidence="1" key="2">
    <citation type="journal article" date="2015" name="Data Brief">
        <title>Shoot transcriptome of the giant reed, Arundo donax.</title>
        <authorList>
            <person name="Barrero R.A."/>
            <person name="Guerrero F.D."/>
            <person name="Moolhuijzen P."/>
            <person name="Goolsby J.A."/>
            <person name="Tidwell J."/>
            <person name="Bellgard S.E."/>
            <person name="Bellgard M.I."/>
        </authorList>
    </citation>
    <scope>NUCLEOTIDE SEQUENCE</scope>
    <source>
        <tissue evidence="1">Shoot tissue taken approximately 20 cm above the soil surface</tissue>
    </source>
</reference>
<dbReference type="AlphaFoldDB" id="A0A0A9DS82"/>
<sequence length="24" mass="2801">MYVSLSNMWIILLPIYSLNCSINL</sequence>